<dbReference type="SUPFAM" id="SSF102114">
    <property type="entry name" value="Radical SAM enzymes"/>
    <property type="match status" value="1"/>
</dbReference>
<keyword evidence="6" id="KW-0411">Iron-sulfur</keyword>
<evidence type="ECO:0000256" key="3">
    <source>
        <dbReference type="ARBA" id="ARBA00022691"/>
    </source>
</evidence>
<dbReference type="InterPro" id="IPR034457">
    <property type="entry name" value="Organic_radical-activating"/>
</dbReference>
<name>A0ABU1BSH7_9BURK</name>
<evidence type="ECO:0000313" key="8">
    <source>
        <dbReference type="EMBL" id="MDQ9171218.1"/>
    </source>
</evidence>
<keyword evidence="5" id="KW-0408">Iron</keyword>
<dbReference type="SFLD" id="SFLDG01094">
    <property type="entry name" value="Uncharacterised_Radical_SAM_Su"/>
    <property type="match status" value="1"/>
</dbReference>
<dbReference type="PROSITE" id="PS51918">
    <property type="entry name" value="RADICAL_SAM"/>
    <property type="match status" value="1"/>
</dbReference>
<gene>
    <name evidence="8" type="ORF">Q8A64_12460</name>
</gene>
<evidence type="ECO:0000256" key="4">
    <source>
        <dbReference type="ARBA" id="ARBA00022723"/>
    </source>
</evidence>
<dbReference type="Pfam" id="PF04055">
    <property type="entry name" value="Radical_SAM"/>
    <property type="match status" value="1"/>
</dbReference>
<keyword evidence="2" id="KW-0004">4Fe-4S</keyword>
<keyword evidence="9" id="KW-1185">Reference proteome</keyword>
<comment type="cofactor">
    <cofactor evidence="1">
        <name>[4Fe-4S] cluster</name>
        <dbReference type="ChEBI" id="CHEBI:49883"/>
    </cofactor>
</comment>
<organism evidence="8 9">
    <name type="scientific">Keguizhuia sedimenti</name>
    <dbReference type="NCBI Taxonomy" id="3064264"/>
    <lineage>
        <taxon>Bacteria</taxon>
        <taxon>Pseudomonadati</taxon>
        <taxon>Pseudomonadota</taxon>
        <taxon>Betaproteobacteria</taxon>
        <taxon>Burkholderiales</taxon>
        <taxon>Oxalobacteraceae</taxon>
        <taxon>Keguizhuia</taxon>
    </lineage>
</organism>
<evidence type="ECO:0000256" key="5">
    <source>
        <dbReference type="ARBA" id="ARBA00023004"/>
    </source>
</evidence>
<dbReference type="InterPro" id="IPR007197">
    <property type="entry name" value="rSAM"/>
</dbReference>
<protein>
    <submittedName>
        <fullName evidence="8">Anaerobic ribonucleoside-triphosphate reductase activating protein</fullName>
    </submittedName>
</protein>
<dbReference type="InterPro" id="IPR058240">
    <property type="entry name" value="rSAM_sf"/>
</dbReference>
<dbReference type="EMBL" id="JAUYVH010000007">
    <property type="protein sequence ID" value="MDQ9171218.1"/>
    <property type="molecule type" value="Genomic_DNA"/>
</dbReference>
<dbReference type="InterPro" id="IPR013785">
    <property type="entry name" value="Aldolase_TIM"/>
</dbReference>
<accession>A0ABU1BSH7</accession>
<dbReference type="SFLD" id="SFLDS00029">
    <property type="entry name" value="Radical_SAM"/>
    <property type="match status" value="1"/>
</dbReference>
<proteinExistence type="predicted"/>
<evidence type="ECO:0000256" key="1">
    <source>
        <dbReference type="ARBA" id="ARBA00001966"/>
    </source>
</evidence>
<feature type="domain" description="Radical SAM core" evidence="7">
    <location>
        <begin position="11"/>
        <end position="221"/>
    </location>
</feature>
<reference evidence="8 9" key="1">
    <citation type="submission" date="2023-08" db="EMBL/GenBank/DDBJ databases">
        <title>Oxalobacteraceae gen .nov., isolated from river sludge outside the plant.</title>
        <authorList>
            <person name="Zhao S.Y."/>
        </authorList>
    </citation>
    <scope>NUCLEOTIDE SEQUENCE [LARGE SCALE GENOMIC DNA]</scope>
    <source>
        <strain evidence="8 9">R-40</strain>
    </source>
</reference>
<dbReference type="PANTHER" id="PTHR30352">
    <property type="entry name" value="PYRUVATE FORMATE-LYASE-ACTIVATING ENZYME"/>
    <property type="match status" value="1"/>
</dbReference>
<evidence type="ECO:0000313" key="9">
    <source>
        <dbReference type="Proteomes" id="UP001225596"/>
    </source>
</evidence>
<dbReference type="CDD" id="cd01335">
    <property type="entry name" value="Radical_SAM"/>
    <property type="match status" value="1"/>
</dbReference>
<dbReference type="Gene3D" id="3.20.20.70">
    <property type="entry name" value="Aldolase class I"/>
    <property type="match status" value="1"/>
</dbReference>
<keyword evidence="4" id="KW-0479">Metal-binding</keyword>
<sequence length="227" mass="24915">MGGYTPFTATDFPGKLAAVVFVQGCPWRCGYCHNPHLQPRTAESALSWKSLREALKRRIGLIDAVVFSGGEPTTDPCLGDAIRDVRALGFQVGLHTGGAYANRLIEVLPDLDWVGFDIKANPEGYDDITLVEHSGEQAFAGAKAVLASGVACEFRTTIHPSQISPEDILRLGERIAEMGAKNYALQLFREQGCADQNLKGIHLTDYPGEIVLDRLRKLFPNFTFRSH</sequence>
<evidence type="ECO:0000259" key="7">
    <source>
        <dbReference type="PROSITE" id="PS51918"/>
    </source>
</evidence>
<keyword evidence="3" id="KW-0949">S-adenosyl-L-methionine</keyword>
<dbReference type="NCBIfam" id="TIGR02495">
    <property type="entry name" value="NrdG2"/>
    <property type="match status" value="1"/>
</dbReference>
<evidence type="ECO:0000256" key="6">
    <source>
        <dbReference type="ARBA" id="ARBA00023014"/>
    </source>
</evidence>
<dbReference type="PANTHER" id="PTHR30352:SF13">
    <property type="entry name" value="GLYCYL-RADICAL ENZYME ACTIVATING ENZYME YJJW-RELATED"/>
    <property type="match status" value="1"/>
</dbReference>
<evidence type="ECO:0000256" key="2">
    <source>
        <dbReference type="ARBA" id="ARBA00022485"/>
    </source>
</evidence>
<dbReference type="Proteomes" id="UP001225596">
    <property type="component" value="Unassembled WGS sequence"/>
</dbReference>
<dbReference type="InterPro" id="IPR012840">
    <property type="entry name" value="NrdG2"/>
</dbReference>
<comment type="caution">
    <text evidence="8">The sequence shown here is derived from an EMBL/GenBank/DDBJ whole genome shotgun (WGS) entry which is preliminary data.</text>
</comment>